<proteinExistence type="predicted"/>
<feature type="transmembrane region" description="Helical" evidence="1">
    <location>
        <begin position="45"/>
        <end position="64"/>
    </location>
</feature>
<keyword evidence="1" id="KW-0812">Transmembrane</keyword>
<evidence type="ECO:0000313" key="3">
    <source>
        <dbReference type="Proteomes" id="UP000828390"/>
    </source>
</evidence>
<reference evidence="2" key="2">
    <citation type="submission" date="2020-11" db="EMBL/GenBank/DDBJ databases">
        <authorList>
            <person name="McCartney M.A."/>
            <person name="Auch B."/>
            <person name="Kono T."/>
            <person name="Mallez S."/>
            <person name="Becker A."/>
            <person name="Gohl D.M."/>
            <person name="Silverstein K.A.T."/>
            <person name="Koren S."/>
            <person name="Bechman K.B."/>
            <person name="Herman A."/>
            <person name="Abrahante J.E."/>
            <person name="Garbe J."/>
        </authorList>
    </citation>
    <scope>NUCLEOTIDE SEQUENCE</scope>
    <source>
        <strain evidence="2">Duluth1</strain>
        <tissue evidence="2">Whole animal</tissue>
    </source>
</reference>
<keyword evidence="1" id="KW-0472">Membrane</keyword>
<evidence type="ECO:0000256" key="1">
    <source>
        <dbReference type="SAM" id="Phobius"/>
    </source>
</evidence>
<protein>
    <submittedName>
        <fullName evidence="2">Uncharacterized protein</fullName>
    </submittedName>
</protein>
<keyword evidence="1" id="KW-1133">Transmembrane helix</keyword>
<gene>
    <name evidence="2" type="ORF">DPMN_134615</name>
</gene>
<accession>A0A9D4FXN2</accession>
<reference evidence="2" key="1">
    <citation type="journal article" date="2019" name="bioRxiv">
        <title>The Genome of the Zebra Mussel, Dreissena polymorpha: A Resource for Invasive Species Research.</title>
        <authorList>
            <person name="McCartney M.A."/>
            <person name="Auch B."/>
            <person name="Kono T."/>
            <person name="Mallez S."/>
            <person name="Zhang Y."/>
            <person name="Obille A."/>
            <person name="Becker A."/>
            <person name="Abrahante J.E."/>
            <person name="Garbe J."/>
            <person name="Badalamenti J.P."/>
            <person name="Herman A."/>
            <person name="Mangelson H."/>
            <person name="Liachko I."/>
            <person name="Sullivan S."/>
            <person name="Sone E.D."/>
            <person name="Koren S."/>
            <person name="Silverstein K.A.T."/>
            <person name="Beckman K.B."/>
            <person name="Gohl D.M."/>
        </authorList>
    </citation>
    <scope>NUCLEOTIDE SEQUENCE</scope>
    <source>
        <strain evidence="2">Duluth1</strain>
        <tissue evidence="2">Whole animal</tissue>
    </source>
</reference>
<organism evidence="2 3">
    <name type="scientific">Dreissena polymorpha</name>
    <name type="common">Zebra mussel</name>
    <name type="synonym">Mytilus polymorpha</name>
    <dbReference type="NCBI Taxonomy" id="45954"/>
    <lineage>
        <taxon>Eukaryota</taxon>
        <taxon>Metazoa</taxon>
        <taxon>Spiralia</taxon>
        <taxon>Lophotrochozoa</taxon>
        <taxon>Mollusca</taxon>
        <taxon>Bivalvia</taxon>
        <taxon>Autobranchia</taxon>
        <taxon>Heteroconchia</taxon>
        <taxon>Euheterodonta</taxon>
        <taxon>Imparidentia</taxon>
        <taxon>Neoheterodontei</taxon>
        <taxon>Myida</taxon>
        <taxon>Dreissenoidea</taxon>
        <taxon>Dreissenidae</taxon>
        <taxon>Dreissena</taxon>
    </lineage>
</organism>
<sequence>MGRFGKIWVGLGRFGGGSVPANLKLDPISWDISGTRCSPNYYYYYYYYCYYYYYLYYYYSYYYYNHHCY</sequence>
<dbReference type="Proteomes" id="UP000828390">
    <property type="component" value="Unassembled WGS sequence"/>
</dbReference>
<name>A0A9D4FXN2_DREPO</name>
<dbReference type="AlphaFoldDB" id="A0A9D4FXN2"/>
<evidence type="ECO:0000313" key="2">
    <source>
        <dbReference type="EMBL" id="KAH3806296.1"/>
    </source>
</evidence>
<comment type="caution">
    <text evidence="2">The sequence shown here is derived from an EMBL/GenBank/DDBJ whole genome shotgun (WGS) entry which is preliminary data.</text>
</comment>
<keyword evidence="3" id="KW-1185">Reference proteome</keyword>
<dbReference type="EMBL" id="JAIWYP010000006">
    <property type="protein sequence ID" value="KAH3806296.1"/>
    <property type="molecule type" value="Genomic_DNA"/>
</dbReference>